<sequence>MGWKEMGTKTSLPDDGKFPAALLAGIPHAWCGELGELSRRPPAPFNPSFPQRGQKNSRPGQQGHVSDEGWSTTAQATLPSASHSDPIRKSSSQSSAYGVLRLIDCLPKSLPADQSAFGEEFTLCRRVITAMSQTRAQSDSPWRGHFYLPFECGLCACPVKIRSLAYAFVSTPDSMNLEEITRPFVFPHAGTGSGGTQSGDMESIVRIGEWAVGARYNVEPPPPGRRVECSVVHIDCFKIYTSVAGNDPDALRYLWFFSLWRQPWDRSMTVQKMRPLPREGFLCSKPAVRYTFEKLGMPNFLTRLPWEIISTIFDFSRDAQLWRAARAVTIAFERREHDQAQQALVPVLDIKSWQRDEDPPELLESSTKVDELVRFTIDSQGINQIERIERSPELQLSHSTQHQEYVAAEQDLLKSVKVFFKNGRARLVLPEGHPGFTTWNMPRHPPPPRRSAGLTDGISDWVDNGTPLTRMCGDLIPANRFEITYIKGATGITFIFDKNFLAHLHAHTPKAPVAKLPHDTHVLKQLGGSAMEQFSQLAWVYLPLPPGIHQASGYSLPWLPHAVTGPMYTCFGGYSTKPVSEIRYSEKIRNVPMEMTFPQAEAFRLTSYAPLDDVVRLDLVEEPTNGTLRGLYFYYKNGAQRVVGQYRLGYHKLKTYLNPKCLCLRRERQQTSQPVPQAIRATASPSCEEGHETHTRSNGRACYRLTGYVRAQFDSDSILLRFADCQSRLTDAMEGPVPSPPIFEPF</sequence>
<evidence type="ECO:0000313" key="2">
    <source>
        <dbReference type="Proteomes" id="UP001148737"/>
    </source>
</evidence>
<evidence type="ECO:0000313" key="1">
    <source>
        <dbReference type="EMBL" id="KAJ3474782.1"/>
    </source>
</evidence>
<comment type="caution">
    <text evidence="1">The sequence shown here is derived from an EMBL/GenBank/DDBJ whole genome shotgun (WGS) entry which is preliminary data.</text>
</comment>
<protein>
    <submittedName>
        <fullName evidence="1">Uncharacterized protein</fullName>
    </submittedName>
</protein>
<organism evidence="1 2">
    <name type="scientific">Lecanicillium saksenae</name>
    <dbReference type="NCBI Taxonomy" id="468837"/>
    <lineage>
        <taxon>Eukaryota</taxon>
        <taxon>Fungi</taxon>
        <taxon>Dikarya</taxon>
        <taxon>Ascomycota</taxon>
        <taxon>Pezizomycotina</taxon>
        <taxon>Sordariomycetes</taxon>
        <taxon>Hypocreomycetidae</taxon>
        <taxon>Hypocreales</taxon>
        <taxon>Cordycipitaceae</taxon>
        <taxon>Lecanicillium</taxon>
    </lineage>
</organism>
<dbReference type="EMBL" id="JANAKD010002102">
    <property type="protein sequence ID" value="KAJ3474782.1"/>
    <property type="molecule type" value="Genomic_DNA"/>
</dbReference>
<proteinExistence type="predicted"/>
<reference evidence="1" key="1">
    <citation type="submission" date="2022-07" db="EMBL/GenBank/DDBJ databases">
        <title>Genome Sequence of Lecanicillium saksenae.</title>
        <authorList>
            <person name="Buettner E."/>
        </authorList>
    </citation>
    <scope>NUCLEOTIDE SEQUENCE</scope>
    <source>
        <strain evidence="1">VT-O1</strain>
    </source>
</reference>
<accession>A0ACC1QJ81</accession>
<name>A0ACC1QJ81_9HYPO</name>
<dbReference type="Proteomes" id="UP001148737">
    <property type="component" value="Unassembled WGS sequence"/>
</dbReference>
<keyword evidence="2" id="KW-1185">Reference proteome</keyword>
<gene>
    <name evidence="1" type="ORF">NLG97_g9699</name>
</gene>